<reference evidence="2" key="4">
    <citation type="submission" date="2015-10" db="EMBL/GenBank/DDBJ databases">
        <authorList>
            <person name="Sakai H."/>
            <person name="Kawahara Y."/>
            <person name="Matsumoto T."/>
            <person name="Buell C.R."/>
            <person name="Itoh T."/>
        </authorList>
    </citation>
    <scope>NUCLEOTIDE SEQUENCE</scope>
</reference>
<reference evidence="2 3" key="3">
    <citation type="journal article" date="2013" name="Rice">
        <title>Improvement of the Oryza sativa Nipponbare reference genome using next generation sequence and optical map data.</title>
        <authorList>
            <person name="Kawahara Y."/>
            <person name="de la Bastide M."/>
            <person name="Hamilton J.P."/>
            <person name="Kanamori H."/>
            <person name="McCombie W.R."/>
            <person name="Ouyang S."/>
            <person name="Schwartz D.C."/>
            <person name="Tanaka T."/>
            <person name="Wu J."/>
            <person name="Zhou S."/>
            <person name="Childs K.L."/>
            <person name="Davidson R.M."/>
            <person name="Lin H."/>
            <person name="Quesada-Ocampo L."/>
            <person name="Vaillancourt B."/>
            <person name="Sakai H."/>
            <person name="Lee S.S."/>
            <person name="Kim J."/>
            <person name="Numa H."/>
            <person name="Itoh T."/>
            <person name="Buell C.R."/>
            <person name="Matsumoto T."/>
        </authorList>
    </citation>
    <scope>NUCLEOTIDE SEQUENCE [LARGE SCALE GENOMIC DNA]</scope>
    <source>
        <strain evidence="3">cv. Nipponbare</strain>
    </source>
</reference>
<evidence type="ECO:0000313" key="3">
    <source>
        <dbReference type="Proteomes" id="UP000059680"/>
    </source>
</evidence>
<proteinExistence type="predicted"/>
<evidence type="ECO:0000313" key="2">
    <source>
        <dbReference type="EMBL" id="BAT14826.1"/>
    </source>
</evidence>
<dbReference type="EMBL" id="AP014967">
    <property type="protein sequence ID" value="BAT14826.1"/>
    <property type="molecule type" value="Genomic_DNA"/>
</dbReference>
<reference evidence="3" key="1">
    <citation type="journal article" date="2005" name="Nature">
        <title>The map-based sequence of the rice genome.</title>
        <authorList>
            <consortium name="International rice genome sequencing project (IRGSP)"/>
            <person name="Matsumoto T."/>
            <person name="Wu J."/>
            <person name="Kanamori H."/>
            <person name="Katayose Y."/>
            <person name="Fujisawa M."/>
            <person name="Namiki N."/>
            <person name="Mizuno H."/>
            <person name="Yamamoto K."/>
            <person name="Antonio B.A."/>
            <person name="Baba T."/>
            <person name="Sakata K."/>
            <person name="Nagamura Y."/>
            <person name="Aoki H."/>
            <person name="Arikawa K."/>
            <person name="Arita K."/>
            <person name="Bito T."/>
            <person name="Chiden Y."/>
            <person name="Fujitsuka N."/>
            <person name="Fukunaka R."/>
            <person name="Hamada M."/>
            <person name="Harada C."/>
            <person name="Hayashi A."/>
            <person name="Hijishita S."/>
            <person name="Honda M."/>
            <person name="Hosokawa S."/>
            <person name="Ichikawa Y."/>
            <person name="Idonuma A."/>
            <person name="Iijima M."/>
            <person name="Ikeda M."/>
            <person name="Ikeno M."/>
            <person name="Ito K."/>
            <person name="Ito S."/>
            <person name="Ito T."/>
            <person name="Ito Y."/>
            <person name="Ito Y."/>
            <person name="Iwabuchi A."/>
            <person name="Kamiya K."/>
            <person name="Karasawa W."/>
            <person name="Kurita K."/>
            <person name="Katagiri S."/>
            <person name="Kikuta A."/>
            <person name="Kobayashi H."/>
            <person name="Kobayashi N."/>
            <person name="Machita K."/>
            <person name="Maehara T."/>
            <person name="Masukawa M."/>
            <person name="Mizubayashi T."/>
            <person name="Mukai Y."/>
            <person name="Nagasaki H."/>
            <person name="Nagata Y."/>
            <person name="Naito S."/>
            <person name="Nakashima M."/>
            <person name="Nakama Y."/>
            <person name="Nakamichi Y."/>
            <person name="Nakamura M."/>
            <person name="Meguro A."/>
            <person name="Negishi M."/>
            <person name="Ohta I."/>
            <person name="Ohta T."/>
            <person name="Okamoto M."/>
            <person name="Ono N."/>
            <person name="Saji S."/>
            <person name="Sakaguchi M."/>
            <person name="Sakai K."/>
            <person name="Shibata M."/>
            <person name="Shimokawa T."/>
            <person name="Song J."/>
            <person name="Takazaki Y."/>
            <person name="Terasawa K."/>
            <person name="Tsugane M."/>
            <person name="Tsuji K."/>
            <person name="Ueda S."/>
            <person name="Waki K."/>
            <person name="Yamagata H."/>
            <person name="Yamamoto M."/>
            <person name="Yamamoto S."/>
            <person name="Yamane H."/>
            <person name="Yoshiki S."/>
            <person name="Yoshihara R."/>
            <person name="Yukawa K."/>
            <person name="Zhong H."/>
            <person name="Yano M."/>
            <person name="Yuan Q."/>
            <person name="Ouyang S."/>
            <person name="Liu J."/>
            <person name="Jones K.M."/>
            <person name="Gansberger K."/>
            <person name="Moffat K."/>
            <person name="Hill J."/>
            <person name="Bera J."/>
            <person name="Fadrosh D."/>
            <person name="Jin S."/>
            <person name="Johri S."/>
            <person name="Kim M."/>
            <person name="Overton L."/>
            <person name="Reardon M."/>
            <person name="Tsitrin T."/>
            <person name="Vuong H."/>
            <person name="Weaver B."/>
            <person name="Ciecko A."/>
            <person name="Tallon L."/>
            <person name="Jackson J."/>
            <person name="Pai G."/>
            <person name="Aken S.V."/>
            <person name="Utterback T."/>
            <person name="Reidmuller S."/>
            <person name="Feldblyum T."/>
            <person name="Hsiao J."/>
            <person name="Zismann V."/>
            <person name="Iobst S."/>
            <person name="de Vazeille A.R."/>
            <person name="Buell C.R."/>
            <person name="Ying K."/>
            <person name="Li Y."/>
            <person name="Lu T."/>
            <person name="Huang Y."/>
            <person name="Zhao Q."/>
            <person name="Feng Q."/>
            <person name="Zhang L."/>
            <person name="Zhu J."/>
            <person name="Weng Q."/>
            <person name="Mu J."/>
            <person name="Lu Y."/>
            <person name="Fan D."/>
            <person name="Liu Y."/>
            <person name="Guan J."/>
            <person name="Zhang Y."/>
            <person name="Yu S."/>
            <person name="Liu X."/>
            <person name="Zhang Y."/>
            <person name="Hong G."/>
            <person name="Han B."/>
            <person name="Choisne N."/>
            <person name="Demange N."/>
            <person name="Orjeda G."/>
            <person name="Samain S."/>
            <person name="Cattolico L."/>
            <person name="Pelletier E."/>
            <person name="Couloux A."/>
            <person name="Segurens B."/>
            <person name="Wincker P."/>
            <person name="D'Hont A."/>
            <person name="Scarpelli C."/>
            <person name="Weissenbach J."/>
            <person name="Salanoubat M."/>
            <person name="Quetier F."/>
            <person name="Yu Y."/>
            <person name="Kim H.R."/>
            <person name="Rambo T."/>
            <person name="Currie J."/>
            <person name="Collura K."/>
            <person name="Luo M."/>
            <person name="Yang T."/>
            <person name="Ammiraju J.S.S."/>
            <person name="Engler F."/>
            <person name="Soderlund C."/>
            <person name="Wing R.A."/>
            <person name="Palmer L.E."/>
            <person name="de la Bastide M."/>
            <person name="Spiegel L."/>
            <person name="Nascimento L."/>
            <person name="Zutavern T."/>
            <person name="O'Shaughnessy A."/>
            <person name="Dike S."/>
            <person name="Dedhia N."/>
            <person name="Preston R."/>
            <person name="Balija V."/>
            <person name="McCombie W.R."/>
            <person name="Chow T."/>
            <person name="Chen H."/>
            <person name="Chung M."/>
            <person name="Chen C."/>
            <person name="Shaw J."/>
            <person name="Wu H."/>
            <person name="Hsiao K."/>
            <person name="Chao Y."/>
            <person name="Chu M."/>
            <person name="Cheng C."/>
            <person name="Hour A."/>
            <person name="Lee P."/>
            <person name="Lin S."/>
            <person name="Lin Y."/>
            <person name="Liou J."/>
            <person name="Liu S."/>
            <person name="Hsing Y."/>
            <person name="Raghuvanshi S."/>
            <person name="Mohanty A."/>
            <person name="Bharti A.K."/>
            <person name="Gaur A."/>
            <person name="Gupta V."/>
            <person name="Kumar D."/>
            <person name="Ravi V."/>
            <person name="Vij S."/>
            <person name="Kapur A."/>
            <person name="Khurana P."/>
            <person name="Khurana P."/>
            <person name="Khurana J.P."/>
            <person name="Tyagi A.K."/>
            <person name="Gaikwad K."/>
            <person name="Singh A."/>
            <person name="Dalal V."/>
            <person name="Srivastava S."/>
            <person name="Dixit A."/>
            <person name="Pal A.K."/>
            <person name="Ghazi I.A."/>
            <person name="Yadav M."/>
            <person name="Pandit A."/>
            <person name="Bhargava A."/>
            <person name="Sureshbabu K."/>
            <person name="Batra K."/>
            <person name="Sharma T.R."/>
            <person name="Mohapatra T."/>
            <person name="Singh N.K."/>
            <person name="Messing J."/>
            <person name="Nelson A.B."/>
            <person name="Fuks G."/>
            <person name="Kavchok S."/>
            <person name="Keizer G."/>
            <person name="Linton E."/>
            <person name="Llaca V."/>
            <person name="Song R."/>
            <person name="Tanyolac B."/>
            <person name="Young S."/>
            <person name="Ho-Il K."/>
            <person name="Hahn J.H."/>
            <person name="Sangsakoo G."/>
            <person name="Vanavichit A."/>
            <person name="de Mattos Luiz.A.T."/>
            <person name="Zimmer P.D."/>
            <person name="Malone G."/>
            <person name="Dellagostin O."/>
            <person name="de Oliveira A.C."/>
            <person name="Bevan M."/>
            <person name="Bancroft I."/>
            <person name="Minx P."/>
            <person name="Cordum H."/>
            <person name="Wilson R."/>
            <person name="Cheng Z."/>
            <person name="Jin W."/>
            <person name="Jiang J."/>
            <person name="Leong S.A."/>
            <person name="Iwama H."/>
            <person name="Gojobori T."/>
            <person name="Itoh T."/>
            <person name="Niimura Y."/>
            <person name="Fujii Y."/>
            <person name="Habara T."/>
            <person name="Sakai H."/>
            <person name="Sato Y."/>
            <person name="Wilson G."/>
            <person name="Kumar K."/>
            <person name="McCouch S."/>
            <person name="Juretic N."/>
            <person name="Hoen D."/>
            <person name="Wright S."/>
            <person name="Bruskiewich R."/>
            <person name="Bureau T."/>
            <person name="Miyao A."/>
            <person name="Hirochika H."/>
            <person name="Nishikawa T."/>
            <person name="Kadowaki K."/>
            <person name="Sugiura M."/>
            <person name="Burr B."/>
            <person name="Sasaki T."/>
        </authorList>
    </citation>
    <scope>NUCLEOTIDE SEQUENCE [LARGE SCALE GENOMIC DNA]</scope>
    <source>
        <strain evidence="3">cv. Nipponbare</strain>
    </source>
</reference>
<accession>A0A0N7KT74</accession>
<dbReference type="Proteomes" id="UP000059680">
    <property type="component" value="Chromosome 11"/>
</dbReference>
<protein>
    <submittedName>
        <fullName evidence="1">Os11g0609940 protein</fullName>
    </submittedName>
    <submittedName>
        <fullName evidence="2">Os11g0610480 protein</fullName>
    </submittedName>
</protein>
<keyword evidence="3" id="KW-1185">Reference proteome</keyword>
<gene>
    <name evidence="1" type="ordered locus">Os11g0609940</name>
    <name evidence="2" type="ordered locus">Os11g0610480</name>
    <name evidence="1" type="ORF">OSNPB_110609940</name>
    <name evidence="2" type="ORF">OSNPB_110610480</name>
</gene>
<dbReference type="EMBL" id="AP014967">
    <property type="protein sequence ID" value="BAT14822.1"/>
    <property type="molecule type" value="Genomic_DNA"/>
</dbReference>
<sequence>MGVRGGLAVADVGDGFLQRWLQPMGVGGGLAGLGGDFLRGWLLTGDEEGSAALVLHRRSRTLELPPGIVVGGVGEATLLVTVLSVGEAALVIGDGGGPRTLERRFPIVLGVAVERTLAIGDGGGADLLLLCPQFLEPPVSAVAALVGDEDKPVHVVGRQVFVGDAPATAHLVHHAEPFLNRHQRPRVDDAVVLL</sequence>
<name>A0A0N7KT74_ORYSJ</name>
<dbReference type="AlphaFoldDB" id="A0A0N7KT74"/>
<dbReference type="PaxDb" id="39947-A0A0N7KT74"/>
<dbReference type="InParanoid" id="A0A0N7KT74"/>
<reference evidence="2" key="2">
    <citation type="journal article" date="2013" name="Plant Cell Physiol.">
        <title>Rice Annotation Project Database (RAP-DB): an integrative and interactive database for rice genomics.</title>
        <authorList>
            <person name="Sakai H."/>
            <person name="Lee S.S."/>
            <person name="Tanaka T."/>
            <person name="Numa H."/>
            <person name="Kim J."/>
            <person name="Kawahara Y."/>
            <person name="Wakimoto H."/>
            <person name="Yang C.C."/>
            <person name="Iwamoto M."/>
            <person name="Abe T."/>
            <person name="Yamada Y."/>
            <person name="Muto A."/>
            <person name="Inokuchi H."/>
            <person name="Ikemura T."/>
            <person name="Matsumoto T."/>
            <person name="Sasaki T."/>
            <person name="Itoh T."/>
        </authorList>
    </citation>
    <scope>NUCLEOTIDE SEQUENCE</scope>
</reference>
<evidence type="ECO:0000313" key="1">
    <source>
        <dbReference type="EMBL" id="BAT14822.1"/>
    </source>
</evidence>
<organism evidence="2 3">
    <name type="scientific">Oryza sativa subsp. japonica</name>
    <name type="common">Rice</name>
    <dbReference type="NCBI Taxonomy" id="39947"/>
    <lineage>
        <taxon>Eukaryota</taxon>
        <taxon>Viridiplantae</taxon>
        <taxon>Streptophyta</taxon>
        <taxon>Embryophyta</taxon>
        <taxon>Tracheophyta</taxon>
        <taxon>Spermatophyta</taxon>
        <taxon>Magnoliopsida</taxon>
        <taxon>Liliopsida</taxon>
        <taxon>Poales</taxon>
        <taxon>Poaceae</taxon>
        <taxon>BOP clade</taxon>
        <taxon>Oryzoideae</taxon>
        <taxon>Oryzeae</taxon>
        <taxon>Oryzinae</taxon>
        <taxon>Oryza</taxon>
        <taxon>Oryza sativa</taxon>
    </lineage>
</organism>